<dbReference type="RefSeq" id="WP_067592923.1">
    <property type="nucleotide sequence ID" value="NZ_JAAGNC010000065.1"/>
</dbReference>
<comment type="caution">
    <text evidence="5">The sequence shown here is derived from an EMBL/GenBank/DDBJ whole genome shotgun (WGS) entry which is preliminary data.</text>
</comment>
<dbReference type="EMBL" id="JAAGNC010000065">
    <property type="protein sequence ID" value="NEC56143.1"/>
    <property type="molecule type" value="Genomic_DNA"/>
</dbReference>
<keyword evidence="6" id="KW-1185">Reference proteome</keyword>
<sequence>MLFARTTEITLSTLLSAFREVKLNDPHPMFGFGTRYVPESLAGELADEARDELLRLGLLERGRVSDAFEDALYTLARPETEYVARVDNQGEQYSVFVGTRGQGVVTAVHDGARVLVKASDSRETPAAALVARLPRFRPAKLALISLSQHEFRGEDSDFPDERGRSARAVDELLNRPAFGRGEINVSLRGAGRGRRVADGVLTYRDLSAGRVAFEVSGAERNRYITVMAGDDQMLVQRVAALRASLDG</sequence>
<comment type="similarity">
    <text evidence="2">Belongs to the EspG family.</text>
</comment>
<gene>
    <name evidence="5" type="ORF">G3I59_11210</name>
</gene>
<evidence type="ECO:0000313" key="6">
    <source>
        <dbReference type="Proteomes" id="UP000470404"/>
    </source>
</evidence>
<evidence type="ECO:0000256" key="3">
    <source>
        <dbReference type="ARBA" id="ARBA00022490"/>
    </source>
</evidence>
<organism evidence="5 6">
    <name type="scientific">Amycolatopsis rubida</name>
    <dbReference type="NCBI Taxonomy" id="112413"/>
    <lineage>
        <taxon>Bacteria</taxon>
        <taxon>Bacillati</taxon>
        <taxon>Actinomycetota</taxon>
        <taxon>Actinomycetes</taxon>
        <taxon>Pseudonocardiales</taxon>
        <taxon>Pseudonocardiaceae</taxon>
        <taxon>Amycolatopsis</taxon>
    </lineage>
</organism>
<keyword evidence="4" id="KW-0143">Chaperone</keyword>
<dbReference type="Pfam" id="PF14011">
    <property type="entry name" value="ESX-1_EspG"/>
    <property type="match status" value="1"/>
</dbReference>
<evidence type="ECO:0000313" key="5">
    <source>
        <dbReference type="EMBL" id="NEC56143.1"/>
    </source>
</evidence>
<evidence type="ECO:0000256" key="4">
    <source>
        <dbReference type="ARBA" id="ARBA00023186"/>
    </source>
</evidence>
<protein>
    <submittedName>
        <fullName evidence="5">ESX secretion-associated protein EspG</fullName>
    </submittedName>
</protein>
<evidence type="ECO:0000256" key="1">
    <source>
        <dbReference type="ARBA" id="ARBA00004496"/>
    </source>
</evidence>
<dbReference type="Proteomes" id="UP000470404">
    <property type="component" value="Unassembled WGS sequence"/>
</dbReference>
<comment type="subcellular location">
    <subcellularLocation>
        <location evidence="1">Cytoplasm</location>
    </subcellularLocation>
</comment>
<accession>A0ABX0BTK9</accession>
<reference evidence="5 6" key="1">
    <citation type="submission" date="2020-01" db="EMBL/GenBank/DDBJ databases">
        <title>Insect and environment-associated Actinomycetes.</title>
        <authorList>
            <person name="Currrie C."/>
            <person name="Chevrette M."/>
            <person name="Carlson C."/>
            <person name="Stubbendieck R."/>
            <person name="Wendt-Pienkowski E."/>
        </authorList>
    </citation>
    <scope>NUCLEOTIDE SEQUENCE [LARGE SCALE GENOMIC DNA]</scope>
    <source>
        <strain evidence="5 6">SID8386</strain>
    </source>
</reference>
<evidence type="ECO:0000256" key="2">
    <source>
        <dbReference type="ARBA" id="ARBA00006411"/>
    </source>
</evidence>
<dbReference type="InterPro" id="IPR025734">
    <property type="entry name" value="EspG"/>
</dbReference>
<keyword evidence="3" id="KW-0963">Cytoplasm</keyword>
<name>A0ABX0BTK9_9PSEU</name>
<proteinExistence type="inferred from homology"/>